<keyword evidence="8" id="KW-0243">Dynein</keyword>
<dbReference type="GO" id="GO:0008569">
    <property type="term" value="F:minus-end-directed microtubule motor activity"/>
    <property type="evidence" value="ECO:0007669"/>
    <property type="project" value="InterPro"/>
</dbReference>
<dbReference type="InterPro" id="IPR042219">
    <property type="entry name" value="AAA_lid_11_sf"/>
</dbReference>
<protein>
    <recommendedName>
        <fullName evidence="17">AAA+ ATPase domain-containing protein</fullName>
    </recommendedName>
</protein>
<dbReference type="Gene3D" id="1.20.140.100">
    <property type="entry name" value="Dynein heavy chain, N-terminal domain 2"/>
    <property type="match status" value="1"/>
</dbReference>
<dbReference type="SUPFAM" id="SSF52540">
    <property type="entry name" value="P-loop containing nucleoside triphosphate hydrolases"/>
    <property type="match status" value="4"/>
</dbReference>
<dbReference type="InterPro" id="IPR042228">
    <property type="entry name" value="Dynein_linker_3"/>
</dbReference>
<dbReference type="Pfam" id="PF12781">
    <property type="entry name" value="AAA_9"/>
    <property type="match status" value="1"/>
</dbReference>
<dbReference type="PANTHER" id="PTHR45703">
    <property type="entry name" value="DYNEIN HEAVY CHAIN"/>
    <property type="match status" value="1"/>
</dbReference>
<dbReference type="InterPro" id="IPR043157">
    <property type="entry name" value="Dynein_AAA1S"/>
</dbReference>
<keyword evidence="9 15" id="KW-0175">Coiled coil</keyword>
<dbReference type="Pfam" id="PF12777">
    <property type="entry name" value="MT"/>
    <property type="match status" value="1"/>
</dbReference>
<keyword evidence="4" id="KW-0493">Microtubule</keyword>
<evidence type="ECO:0000256" key="13">
    <source>
        <dbReference type="ARBA" id="ARBA00023273"/>
    </source>
</evidence>
<evidence type="ECO:0000256" key="9">
    <source>
        <dbReference type="ARBA" id="ARBA00023054"/>
    </source>
</evidence>
<dbReference type="InterPro" id="IPR013783">
    <property type="entry name" value="Ig-like_fold"/>
</dbReference>
<dbReference type="InterPro" id="IPR035706">
    <property type="entry name" value="AAA_9"/>
</dbReference>
<comment type="similarity">
    <text evidence="2">Belongs to the dynein heavy chain family.</text>
</comment>
<dbReference type="InterPro" id="IPR017868">
    <property type="entry name" value="Filamin/ABP280_repeat-like"/>
</dbReference>
<dbReference type="Pfam" id="PF00630">
    <property type="entry name" value="Filamin"/>
    <property type="match status" value="1"/>
</dbReference>
<dbReference type="Gene3D" id="3.20.180.20">
    <property type="entry name" value="Dynein heavy chain, N-terminal domain 2"/>
    <property type="match status" value="1"/>
</dbReference>
<keyword evidence="19" id="KW-1185">Reference proteome</keyword>
<evidence type="ECO:0000256" key="11">
    <source>
        <dbReference type="ARBA" id="ARBA00023175"/>
    </source>
</evidence>
<dbReference type="InterPro" id="IPR043160">
    <property type="entry name" value="Dynein_C_barrel"/>
</dbReference>
<dbReference type="EMBL" id="MPUH01000002">
    <property type="protein sequence ID" value="OMJ96253.1"/>
    <property type="molecule type" value="Genomic_DNA"/>
</dbReference>
<dbReference type="Gene3D" id="1.10.8.1220">
    <property type="match status" value="1"/>
</dbReference>
<evidence type="ECO:0000256" key="4">
    <source>
        <dbReference type="ARBA" id="ARBA00022701"/>
    </source>
</evidence>
<dbReference type="PANTHER" id="PTHR45703:SF8">
    <property type="entry name" value="DYNEINS HEAVY CHAIN"/>
    <property type="match status" value="1"/>
</dbReference>
<dbReference type="FunFam" id="3.40.50.300:FF:000738">
    <property type="entry name" value="Dynein heavy chain axonemal"/>
    <property type="match status" value="1"/>
</dbReference>
<dbReference type="InterPro" id="IPR042222">
    <property type="entry name" value="Dynein_2_N"/>
</dbReference>
<dbReference type="InterPro" id="IPR014756">
    <property type="entry name" value="Ig_E-set"/>
</dbReference>
<sequence length="4037" mass="458940">MSKEQDQKVFWKMLRQGGSAPCPRSGHSFNQIGNSYVMFGGISAELKDKASPNNDVYTLRQVASEFMWTKEKPRGDAPLPRAHHASCDLPKDRLLIFGGYFSSTQRFNDVFILDLPSMTWSQPPGHHAVNPPDNSESKNGGPEPRAHSTASLIRGKVYIFGGYGGVQYQRKSFNDIHTLDINTWQWAKIEAIGQLPEPRLGHVSCVINSSIIIFGGCSNNTQFNNCHLFDTNTNEWKDIELTYGMPRWNMSAIFVEAIPSNKFFVFGGSIGEFDEGSQRNLGKLTNDIFVLDINSMSFEVDSVKIMEELTSVPEEEKVLPKAREHAALIFDKNESRLIVFGGWNGNWLGDLYSLSVSKIVGPPYAVTGCEPCLGPLTGRTKIIIKGVGFSETSQINVKFICAKNSLSAPGIYISETEISCETPSFETIGPKEAEIRVSIRNGAYTITWTKFTYFMNTRAHKSLAFGPGLLRDGSANQPTVFFIQSRNDLGENRRSGSDKFIIHVKKGEEEIPYEIIDNNNGMYNVSYTPPEGELNIEVLFEDEKLQTSHIRGSPFIPAFKPGAPAKANDPMGPLMSQFLASTLGELETFIQTTQDGINIKGKQVSEDVKMLLKVKKHIEEVEEKGDQVVLKMDVITEALSMYEKENNSREADARKLKKLSESWGGLQKKAKEVKKDIAPSVATESDKCKGQIRNFEEELKTYSAAIKKKDFQKYDIGVVSALKLLQEEETKMKSDQAYLEELEHLSKNFGFPEAIVGCSKQLEQNLIDISTMKQLWDHTEKILKTYESYLSTIWPKIKAADWEEDNKKLMKDLREIKVDRKCNAFAGITTTTKTWSIFLPLITQLKEDCMMNRHWEGLKKTLSHEFTINENFKLQKFFEMELYKFSEPVEDIVDQARNEAKMEKTLKKIKETWDVITFDKTQHKNTDIYLLRVSEENFELLEEAQVQVQNMFASRYLQHFEKEVVDWQKALSSISDNTTLLSEVERSWSFLENLFIGSEEVKKELPTESERFIEIDKEVKGIIKNGNDLNIVKIFCNQPDIGKTLEKVQSQLAACERALNEFLNRKREAFPRFYFVSTMDLLDILSNGNNPTRIMRHMSKVFLAVQELKLLEVDNERPSATEMVSCVGTESVKLHQPLKLVGKVEVYLADMIEAMRECLKLIVESSLKRFAVSKREDWLREDPSQVTLLVSLMDWVNKVEDAFIKLPTDSSSLKTYHQSVIGQLTGLIKLVQGDLPRPIRVKVMNLITMDTHSRDIVDKLNNEKVTRADEFQWQSQLKAYYNPSNKDSCLRVCDATLIYGYEYLGNGSRLVVTPLTDRIYVTATQALHLKMGCSPAGPAGTGKTETTKDLASASGKACYVFNCSDQMDYKSMGDIYKGLAASGSWGCFDEFNRLVPEVLSVCSVQFRAVTNAIRANKKRFELEGSEVALDPTCGVFITMNPGYLGRSELPEGLKALFRPITVVVPDLELICENMLMAEGFVDAKKLARKFTVLYALCKDLLSKQMHYDWGLRAIKSVLVVAGGFKRAEPNLGEDALLMRALRDFNIPKIVEEDSQIFHGLIGDLFPGVRVNPKVDLEFENVIQNCLEEAKLYPERESIKKVVQLSELLEIRHCVFVMGPAGAGKSSTWKMLAKAQDKVGKKTTAVDMNPKSISTNELYGHVLMSTREWKDGILSKTMRGLGEINDSHPKWIVMDGDLDANWIESMNSVMDDNKILTLASNERIPLKPHMRMLFEIRDLKFASPATVSRAGILYISDTSGYQWRSYYKAWIAKSTYDEATKDGIGKLFERYMKKTLSYLKKSCIFIVPVVDINLVVSLCSMLESLLIGEIKALEYWFVFCMVWAIGGALGEKDSMDYRKNFSNWWKGKWKTIKFPGKGTIFDYYVNYEASKFEEWGEIVPTMEFDSSQQKMNYITVATPETVSNSYFIEAFIRISRPVLLIGNAGCGKTQLCKGILRKLDPEQFCNMVINFNFYTDSSLLQVIMEQPPIEKKTGKQFAPPGKMRLIYFIDDLNMPKLDDYNTQTAIALLRQHMDYTHWYDRSKLTIKEIINTQVLACMNPTAGSFYVNPRYQRHFWHINLSFPEASSLFTIYNTFATGHFTRGFKASVQEIISPIIKAAISLHPLMVSTFRKTAINFHYEFSIRHLANIFQGLLVAQPSQFQDPEKIIRLWIHESERIYGDRLVSKAHFDLYKGIMGDLIKKTFAKFTALNKFFQKEPELLVFCHFAGGLVEKIYEQVQSVDSLFRVLDDALKEYNDLNAAMDLVLFEDAMKHVCRISRIIMNTSGHALLIGVGGSGKQSLSRLASFICGYSTSQITISQTYSINDLKADLQIMFNKAGLKDEGILFLFTEGQITNEKFLVYINDLLSSGEIADLFSVEEKDNIYNTIRTAAKGAGIPDTRENCLGFYIDRVKNNLHMALCFSPVGDSFRGRSRKFPAIVNCTVIDWFHDWPREALLSVASKFLSGTELGDETLTQGVIEYMPFSFNAVNLASVKYKEIEKRFCYTTPKSFLELIKLFNLMISKRREFIISSKERLENGLIKLIETAEVVAKLEEDLKVKTVEVEEKKASAEIFAAQVLKEKTIVTEESAKANIEAEECEKIQKEVEEKKASCETDLAKAIPLLEQAQEALNGLQKKDFGEMKGFAKPPAGVDDVAFAVMALTVTIDPNVQADRNGGVADKTWKAAQKMMGNPDSFKNFLQNFKDDIDSGRVPDKNFKAVRYYLGLEHFNTETMKNKSTAARGLCEWVRNIVDYYDCVRQVEPKREALRQATNQLAQANEKLQVTKEMVAELELRLKNLVDQYDSAIAEKEAVEREAERCARRLNLANRLVNALASEKDRWSESIDNYGKQLNVLVGDVLISSSFVSYVGPFTKKYRDQLIKETFLQFLIQKKIPMSPNPNPLSMLTDEATIAKWNNQKLPADSVSIENGTILTSTERWPLIIDPQLQGIAWLIEKEKDNNLQITRLSYKSMIRTMEQAIDMGYSVILENLEESIDAVLSPVVARNFIRRGKTKLLKLGDKEISWSPKFKLIMHTKLSNPHYPPEIQAEAVLINFTVTQDGLEDQLLNLVVKKERPDLAKQKEELIQQQNTFKIKLKELEEDLLFRLTNAKGDVLEDVELIENLETSKRIAEEVKEKMEIAKITEIKIFKASEEYRPAASRGALIFFMMNELFKIHSFYRFSLESYLLVVMRAIDIVAEKYRAQSAANKQRVKEEGGEEKHEEGAAPAEGAKPEEAKLEIKVEENKEDDEEEEIVQELSPRSLRIRVDELKESITYQSYIYTRRGLFEIHKLLIATMLCFRILLKDKKIDEAEYASFINGKPLPDVGKQPDNLNFLTEYQWGMVKALDLLAVFQGLASNMESDYLQWKKWFMEEKAEIADLPRNFKDISSFHKLLLIRAMRPDRITSALSFFVRDQMGNHYMEQMPFSMYETFKETSKMIPVFFVLFPGVDPTPEVENVAETLDITAANGKFKNISMGQGQEKNAETALNNLSEQGGWVMLQNVHLMQTWLKTLEATLEKVSKTAHDNFRCFISSEPPALPDMQIVPESILQNCVKVANEAPQDLKANLRRAYAHFDQNRLNASKKSNEFKALLFALCMFHALVLGRRKFGFQGWSKPYSFNDGDLTICADILDNYLEKYDEVPYADLRYLYGEIMYGGHITDNWDRRTCNTYLMVLIKPELLTAMPLAPAFRSPDPSKFDFEAYSKYIEEKLPIESPPMFGMHPNAEINYLTATGDRIFATIIDVSGGAGGGDQSKKKEDVVMESLNMLKAKLPPEFKMIEITAKTKERPPFVVVCLQECERMNLLLSEIRISLTELEMGLQGALNITEKMEALGLSLSVNRVPKNWEEVAYFSRKPLILWFTDLLERVKQLEEWSSELELPKSLWISGLFNPMSLLTSVMQTTARAKNLPLDNMTLHTTITNINDHNEIQAYPENGAYIHGYFLEGAGWEPGRTPAEEGYLTDSTLKDLHPKLPVVNVLALPLDEKPQQGFYECPVYVTTQRGPTFVYTASLKMESEEADPKKWILAGVALLQSDD</sequence>
<dbReference type="SMART" id="SM00557">
    <property type="entry name" value="IG_FLMN"/>
    <property type="match status" value="1"/>
</dbReference>
<dbReference type="FunFam" id="1.10.287.2620:FF:000002">
    <property type="entry name" value="Dynein heavy chain 2, axonemal"/>
    <property type="match status" value="1"/>
</dbReference>
<dbReference type="InterPro" id="IPR041466">
    <property type="entry name" value="Dynein_AAA5_ext"/>
</dbReference>
<dbReference type="InterPro" id="IPR004273">
    <property type="entry name" value="Dynein_heavy_D6_P-loop"/>
</dbReference>
<dbReference type="FunFam" id="1.20.140.100:FF:000001">
    <property type="entry name" value="dynein heavy chain 17, axonemal"/>
    <property type="match status" value="1"/>
</dbReference>
<dbReference type="FunFam" id="3.40.50.300:FF:001275">
    <property type="entry name" value="Dynein heavy chain, putative"/>
    <property type="match status" value="1"/>
</dbReference>
<organism evidence="18 19">
    <name type="scientific">Stentor coeruleus</name>
    <dbReference type="NCBI Taxonomy" id="5963"/>
    <lineage>
        <taxon>Eukaryota</taxon>
        <taxon>Sar</taxon>
        <taxon>Alveolata</taxon>
        <taxon>Ciliophora</taxon>
        <taxon>Postciliodesmatophora</taxon>
        <taxon>Heterotrichea</taxon>
        <taxon>Heterotrichida</taxon>
        <taxon>Stentoridae</taxon>
        <taxon>Stentor</taxon>
    </lineage>
</organism>
<dbReference type="InterPro" id="IPR003593">
    <property type="entry name" value="AAA+_ATPase"/>
</dbReference>
<keyword evidence="6" id="KW-0547">Nucleotide-binding</keyword>
<dbReference type="CDD" id="cd00102">
    <property type="entry name" value="IPT"/>
    <property type="match status" value="1"/>
</dbReference>
<dbReference type="InterPro" id="IPR041658">
    <property type="entry name" value="AAA_lid_11"/>
</dbReference>
<dbReference type="InterPro" id="IPR026983">
    <property type="entry name" value="DHC"/>
</dbReference>
<feature type="region of interest" description="Disordered" evidence="16">
    <location>
        <begin position="3207"/>
        <end position="3235"/>
    </location>
</feature>
<dbReference type="Pfam" id="PF08393">
    <property type="entry name" value="DHC_N2"/>
    <property type="match status" value="1"/>
</dbReference>
<dbReference type="Gene3D" id="1.10.8.710">
    <property type="match status" value="1"/>
</dbReference>
<evidence type="ECO:0000313" key="19">
    <source>
        <dbReference type="Proteomes" id="UP000187209"/>
    </source>
</evidence>
<proteinExistence type="inferred from homology"/>
<keyword evidence="7" id="KW-0067">ATP-binding</keyword>
<evidence type="ECO:0000256" key="1">
    <source>
        <dbReference type="ARBA" id="ARBA00004430"/>
    </source>
</evidence>
<dbReference type="Pfam" id="PF12780">
    <property type="entry name" value="AAA_8"/>
    <property type="match status" value="1"/>
</dbReference>
<dbReference type="Gene3D" id="3.40.50.300">
    <property type="entry name" value="P-loop containing nucleotide triphosphate hydrolases"/>
    <property type="match status" value="5"/>
</dbReference>
<dbReference type="InterPro" id="IPR027417">
    <property type="entry name" value="P-loop_NTPase"/>
</dbReference>
<evidence type="ECO:0000256" key="10">
    <source>
        <dbReference type="ARBA" id="ARBA00023069"/>
    </source>
</evidence>
<dbReference type="InterPro" id="IPR002909">
    <property type="entry name" value="IPT_dom"/>
</dbReference>
<keyword evidence="3" id="KW-0963">Cytoplasm</keyword>
<dbReference type="Gene3D" id="2.120.10.80">
    <property type="entry name" value="Kelch-type beta propeller"/>
    <property type="match status" value="2"/>
</dbReference>
<dbReference type="Pfam" id="PF17852">
    <property type="entry name" value="Dynein_AAA_lid"/>
    <property type="match status" value="1"/>
</dbReference>
<dbReference type="InterPro" id="IPR041228">
    <property type="entry name" value="Dynein_C"/>
</dbReference>
<dbReference type="FunFam" id="3.40.50.300:FF:002141">
    <property type="entry name" value="Dynein heavy chain"/>
    <property type="match status" value="1"/>
</dbReference>
<dbReference type="InterPro" id="IPR013602">
    <property type="entry name" value="Dynein_heavy_linker"/>
</dbReference>
<keyword evidence="5" id="KW-0677">Repeat</keyword>
<dbReference type="Pfam" id="PF01833">
    <property type="entry name" value="TIG"/>
    <property type="match status" value="1"/>
</dbReference>
<dbReference type="SUPFAM" id="SSF81296">
    <property type="entry name" value="E set domains"/>
    <property type="match status" value="2"/>
</dbReference>
<name>A0A1R2D4R7_9CILI</name>
<accession>A0A1R2D4R7</accession>
<dbReference type="Gene3D" id="1.10.472.130">
    <property type="match status" value="1"/>
</dbReference>
<evidence type="ECO:0000256" key="12">
    <source>
        <dbReference type="ARBA" id="ARBA00023212"/>
    </source>
</evidence>
<evidence type="ECO:0000256" key="7">
    <source>
        <dbReference type="ARBA" id="ARBA00022840"/>
    </source>
</evidence>
<dbReference type="Proteomes" id="UP000187209">
    <property type="component" value="Unassembled WGS sequence"/>
</dbReference>
<dbReference type="Gene3D" id="3.10.490.20">
    <property type="match status" value="1"/>
</dbReference>
<evidence type="ECO:0000256" key="8">
    <source>
        <dbReference type="ARBA" id="ARBA00023017"/>
    </source>
</evidence>
<dbReference type="InterPro" id="IPR015915">
    <property type="entry name" value="Kelch-typ_b-propeller"/>
</dbReference>
<dbReference type="Gene3D" id="1.10.8.720">
    <property type="entry name" value="Region D6 of dynein motor"/>
    <property type="match status" value="1"/>
</dbReference>
<keyword evidence="13" id="KW-0966">Cell projection</keyword>
<evidence type="ECO:0000256" key="3">
    <source>
        <dbReference type="ARBA" id="ARBA00022490"/>
    </source>
</evidence>
<dbReference type="InterPro" id="IPR001298">
    <property type="entry name" value="Filamin/ABP280_rpt"/>
</dbReference>
<dbReference type="SUPFAM" id="SSF117281">
    <property type="entry name" value="Kelch motif"/>
    <property type="match status" value="1"/>
</dbReference>
<dbReference type="Pfam" id="PF18199">
    <property type="entry name" value="Dynein_C"/>
    <property type="match status" value="1"/>
</dbReference>
<dbReference type="Pfam" id="PF24681">
    <property type="entry name" value="Kelch_KLHDC2_KLHL20_DRC7"/>
    <property type="match status" value="1"/>
</dbReference>
<dbReference type="GO" id="GO:0007018">
    <property type="term" value="P:microtubule-based movement"/>
    <property type="evidence" value="ECO:0007669"/>
    <property type="project" value="InterPro"/>
</dbReference>
<dbReference type="Gene3D" id="1.20.920.20">
    <property type="match status" value="1"/>
</dbReference>
<feature type="coiled-coil region" evidence="15">
    <location>
        <begin position="3081"/>
        <end position="3140"/>
    </location>
</feature>
<feature type="domain" description="AAA+ ATPase" evidence="17">
    <location>
        <begin position="1329"/>
        <end position="1467"/>
    </location>
</feature>
<feature type="region of interest" description="Disordered" evidence="16">
    <location>
        <begin position="123"/>
        <end position="148"/>
    </location>
</feature>
<dbReference type="Pfam" id="PF17857">
    <property type="entry name" value="AAA_lid_1"/>
    <property type="match status" value="1"/>
</dbReference>
<dbReference type="GO" id="GO:0045505">
    <property type="term" value="F:dynein intermediate chain binding"/>
    <property type="evidence" value="ECO:0007669"/>
    <property type="project" value="InterPro"/>
</dbReference>
<evidence type="ECO:0000313" key="18">
    <source>
        <dbReference type="EMBL" id="OMJ96253.1"/>
    </source>
</evidence>
<feature type="compositionally biased region" description="Basic and acidic residues" evidence="16">
    <location>
        <begin position="3210"/>
        <end position="3223"/>
    </location>
</feature>
<dbReference type="FunFam" id="1.10.8.710:FF:000002">
    <property type="entry name" value="dynein heavy chain 17, axonemal"/>
    <property type="match status" value="1"/>
</dbReference>
<evidence type="ECO:0000256" key="15">
    <source>
        <dbReference type="SAM" id="Coils"/>
    </source>
</evidence>
<feature type="coiled-coil region" evidence="15">
    <location>
        <begin position="2760"/>
        <end position="2829"/>
    </location>
</feature>
<feature type="coiled-coil region" evidence="15">
    <location>
        <begin position="2549"/>
        <end position="2611"/>
    </location>
</feature>
<dbReference type="InterPro" id="IPR041589">
    <property type="entry name" value="DNAH3_AAA_lid_1"/>
</dbReference>
<dbReference type="GO" id="GO:0005874">
    <property type="term" value="C:microtubule"/>
    <property type="evidence" value="ECO:0007669"/>
    <property type="project" value="UniProtKB-KW"/>
</dbReference>
<dbReference type="InterPro" id="IPR035699">
    <property type="entry name" value="AAA_6"/>
</dbReference>
<evidence type="ECO:0000256" key="5">
    <source>
        <dbReference type="ARBA" id="ARBA00022737"/>
    </source>
</evidence>
<dbReference type="InterPro" id="IPR024317">
    <property type="entry name" value="Dynein_heavy_chain_D4_dom"/>
</dbReference>
<dbReference type="GO" id="GO:0005930">
    <property type="term" value="C:axoneme"/>
    <property type="evidence" value="ECO:0007669"/>
    <property type="project" value="UniProtKB-SubCell"/>
</dbReference>
<feature type="domain" description="AAA+ ATPase" evidence="17">
    <location>
        <begin position="1933"/>
        <end position="2080"/>
    </location>
</feature>
<dbReference type="Gene3D" id="2.60.40.10">
    <property type="entry name" value="Immunoglobulins"/>
    <property type="match status" value="2"/>
</dbReference>
<reference evidence="18 19" key="1">
    <citation type="submission" date="2016-11" db="EMBL/GenBank/DDBJ databases">
        <title>The macronuclear genome of Stentor coeruleus: a giant cell with tiny introns.</title>
        <authorList>
            <person name="Slabodnick M."/>
            <person name="Ruby J.G."/>
            <person name="Reiff S.B."/>
            <person name="Swart E.C."/>
            <person name="Gosai S."/>
            <person name="Prabakaran S."/>
            <person name="Witkowska E."/>
            <person name="Larue G.E."/>
            <person name="Fisher S."/>
            <person name="Freeman R.M."/>
            <person name="Gunawardena J."/>
            <person name="Chu W."/>
            <person name="Stover N.A."/>
            <person name="Gregory B.D."/>
            <person name="Nowacki M."/>
            <person name="Derisi J."/>
            <person name="Roy S.W."/>
            <person name="Marshall W.F."/>
            <person name="Sood P."/>
        </authorList>
    </citation>
    <scope>NUCLEOTIDE SEQUENCE [LARGE SCALE GENOMIC DNA]</scope>
    <source>
        <strain evidence="18">WM001</strain>
    </source>
</reference>
<dbReference type="Gene3D" id="1.20.920.30">
    <property type="match status" value="1"/>
</dbReference>
<dbReference type="GO" id="GO:0051959">
    <property type="term" value="F:dynein light intermediate chain binding"/>
    <property type="evidence" value="ECO:0007669"/>
    <property type="project" value="InterPro"/>
</dbReference>
<dbReference type="FunFam" id="3.10.490.20:FF:000009">
    <property type="entry name" value="Dynein heavy chain 4"/>
    <property type="match status" value="1"/>
</dbReference>
<evidence type="ECO:0000256" key="16">
    <source>
        <dbReference type="SAM" id="MobiDB-lite"/>
    </source>
</evidence>
<comment type="caution">
    <text evidence="18">The sequence shown here is derived from an EMBL/GenBank/DDBJ whole genome shotgun (WGS) entry which is preliminary data.</text>
</comment>
<dbReference type="Pfam" id="PF12775">
    <property type="entry name" value="AAA_7"/>
    <property type="match status" value="1"/>
</dbReference>
<dbReference type="GO" id="GO:0030286">
    <property type="term" value="C:dynein complex"/>
    <property type="evidence" value="ECO:0007669"/>
    <property type="project" value="UniProtKB-KW"/>
</dbReference>
<keyword evidence="10" id="KW-0969">Cilium</keyword>
<dbReference type="GO" id="GO:0005524">
    <property type="term" value="F:ATP binding"/>
    <property type="evidence" value="ECO:0007669"/>
    <property type="project" value="UniProtKB-KW"/>
</dbReference>
<dbReference type="FunFam" id="1.20.920.20:FF:000001">
    <property type="entry name" value="dynein heavy chain 2, axonemal"/>
    <property type="match status" value="1"/>
</dbReference>
<dbReference type="Pfam" id="PF03028">
    <property type="entry name" value="Dynein_heavy"/>
    <property type="match status" value="1"/>
</dbReference>
<comment type="subcellular location">
    <subcellularLocation>
        <location evidence="1">Cytoplasm</location>
        <location evidence="1">Cytoskeleton</location>
        <location evidence="1">Cilium axoneme</location>
    </subcellularLocation>
</comment>
<dbReference type="Gene3D" id="1.10.287.2620">
    <property type="match status" value="1"/>
</dbReference>
<dbReference type="PROSITE" id="PS50194">
    <property type="entry name" value="FILAMIN_REPEAT"/>
    <property type="match status" value="1"/>
</dbReference>
<dbReference type="Pfam" id="PF12774">
    <property type="entry name" value="AAA_6"/>
    <property type="match status" value="1"/>
</dbReference>
<evidence type="ECO:0000256" key="14">
    <source>
        <dbReference type="PROSITE-ProRule" id="PRU00087"/>
    </source>
</evidence>
<keyword evidence="11" id="KW-0505">Motor protein</keyword>
<dbReference type="FunFam" id="3.40.50.300:FF:000049">
    <property type="entry name" value="Dynein, axonemal, heavy chain 5"/>
    <property type="match status" value="1"/>
</dbReference>
<feature type="repeat" description="Filamin" evidence="14">
    <location>
        <begin position="454"/>
        <end position="559"/>
    </location>
</feature>
<gene>
    <name evidence="18" type="ORF">SteCoe_217</name>
</gene>
<dbReference type="OrthoDB" id="424310at2759"/>
<keyword evidence="12" id="KW-0206">Cytoskeleton</keyword>
<dbReference type="Gene3D" id="1.20.1270.280">
    <property type="match status" value="1"/>
</dbReference>
<dbReference type="Pfam" id="PF18198">
    <property type="entry name" value="AAA_lid_11"/>
    <property type="match status" value="1"/>
</dbReference>
<evidence type="ECO:0000259" key="17">
    <source>
        <dbReference type="SMART" id="SM00382"/>
    </source>
</evidence>
<dbReference type="SMART" id="SM00382">
    <property type="entry name" value="AAA"/>
    <property type="match status" value="2"/>
</dbReference>
<dbReference type="InterPro" id="IPR024743">
    <property type="entry name" value="Dynein_HC_stalk"/>
</dbReference>
<dbReference type="FunFam" id="1.10.8.720:FF:000002">
    <property type="entry name" value="Dynein heavy chain 9, axonemal"/>
    <property type="match status" value="1"/>
</dbReference>
<evidence type="ECO:0000256" key="2">
    <source>
        <dbReference type="ARBA" id="ARBA00008887"/>
    </source>
</evidence>
<dbReference type="Gene3D" id="6.10.140.1060">
    <property type="match status" value="1"/>
</dbReference>
<dbReference type="Gene3D" id="1.20.58.1120">
    <property type="match status" value="1"/>
</dbReference>
<evidence type="ECO:0000256" key="6">
    <source>
        <dbReference type="ARBA" id="ARBA00022741"/>
    </source>
</evidence>